<evidence type="ECO:0000259" key="6">
    <source>
        <dbReference type="Pfam" id="PF04542"/>
    </source>
</evidence>
<dbReference type="EMBL" id="LILD01000001">
    <property type="protein sequence ID" value="KOO38062.1"/>
    <property type="molecule type" value="Genomic_DNA"/>
</dbReference>
<dbReference type="GO" id="GO:0016987">
    <property type="term" value="F:sigma factor activity"/>
    <property type="evidence" value="ECO:0007669"/>
    <property type="project" value="UniProtKB-KW"/>
</dbReference>
<dbReference type="GO" id="GO:0006352">
    <property type="term" value="P:DNA-templated transcription initiation"/>
    <property type="evidence" value="ECO:0007669"/>
    <property type="project" value="InterPro"/>
</dbReference>
<dbReference type="InterPro" id="IPR007627">
    <property type="entry name" value="RNA_pol_sigma70_r2"/>
</dbReference>
<dbReference type="AlphaFoldDB" id="A0A0M0KHM1"/>
<keyword evidence="2" id="KW-0805">Transcription regulation</keyword>
<dbReference type="GO" id="GO:0003677">
    <property type="term" value="F:DNA binding"/>
    <property type="evidence" value="ECO:0007669"/>
    <property type="project" value="UniProtKB-KW"/>
</dbReference>
<evidence type="ECO:0000259" key="7">
    <source>
        <dbReference type="Pfam" id="PF04545"/>
    </source>
</evidence>
<dbReference type="InterPro" id="IPR007630">
    <property type="entry name" value="RNA_pol_sigma70_r4"/>
</dbReference>
<reference evidence="8" key="1">
    <citation type="submission" date="2015-08" db="EMBL/GenBank/DDBJ databases">
        <title>Complete DNA Sequence of Pseudomonas syringae pv. actinidiae, the Causal Agent of Kiwifruit Canker Disease.</title>
        <authorList>
            <person name="Rikkerink E.H.A."/>
            <person name="Fineran P.C."/>
        </authorList>
    </citation>
    <scope>NUCLEOTIDE SEQUENCE</scope>
    <source>
        <strain evidence="8">DSM 13666</strain>
    </source>
</reference>
<evidence type="ECO:0000256" key="3">
    <source>
        <dbReference type="ARBA" id="ARBA00023082"/>
    </source>
</evidence>
<protein>
    <submittedName>
        <fullName evidence="8">RNA polymerase</fullName>
    </submittedName>
</protein>
<proteinExistence type="inferred from homology"/>
<dbReference type="InterPro" id="IPR039425">
    <property type="entry name" value="RNA_pol_sigma-70-like"/>
</dbReference>
<dbReference type="PANTHER" id="PTHR43133">
    <property type="entry name" value="RNA POLYMERASE ECF-TYPE SIGMA FACTO"/>
    <property type="match status" value="1"/>
</dbReference>
<evidence type="ECO:0000256" key="2">
    <source>
        <dbReference type="ARBA" id="ARBA00023015"/>
    </source>
</evidence>
<keyword evidence="5" id="KW-0804">Transcription</keyword>
<name>A0A0M0KHM1_ALKHA</name>
<dbReference type="InterPro" id="IPR014284">
    <property type="entry name" value="RNA_pol_sigma-70_dom"/>
</dbReference>
<feature type="domain" description="RNA polymerase sigma-70 region 4" evidence="7">
    <location>
        <begin position="126"/>
        <end position="175"/>
    </location>
</feature>
<dbReference type="Gene3D" id="1.10.10.10">
    <property type="entry name" value="Winged helix-like DNA-binding domain superfamily/Winged helix DNA-binding domain"/>
    <property type="match status" value="1"/>
</dbReference>
<dbReference type="InterPro" id="IPR013324">
    <property type="entry name" value="RNA_pol_sigma_r3/r4-like"/>
</dbReference>
<dbReference type="PANTHER" id="PTHR43133:SF62">
    <property type="entry name" value="RNA POLYMERASE SIGMA FACTOR SIGZ"/>
    <property type="match status" value="1"/>
</dbReference>
<dbReference type="SUPFAM" id="SSF88946">
    <property type="entry name" value="Sigma2 domain of RNA polymerase sigma factors"/>
    <property type="match status" value="1"/>
</dbReference>
<dbReference type="Pfam" id="PF04542">
    <property type="entry name" value="Sigma70_r2"/>
    <property type="match status" value="1"/>
</dbReference>
<comment type="caution">
    <text evidence="8">The sequence shown here is derived from an EMBL/GenBank/DDBJ whole genome shotgun (WGS) entry which is preliminary data.</text>
</comment>
<dbReference type="OMA" id="WILNIAR"/>
<keyword evidence="4" id="KW-0238">DNA-binding</keyword>
<evidence type="ECO:0000256" key="4">
    <source>
        <dbReference type="ARBA" id="ARBA00023125"/>
    </source>
</evidence>
<gene>
    <name evidence="8" type="ORF">AMD02_03715</name>
</gene>
<dbReference type="GeneID" id="87598735"/>
<accession>A0A0M0KHM1</accession>
<feature type="domain" description="RNA polymerase sigma-70 region 2" evidence="6">
    <location>
        <begin position="25"/>
        <end position="92"/>
    </location>
</feature>
<evidence type="ECO:0000256" key="5">
    <source>
        <dbReference type="ARBA" id="ARBA00023163"/>
    </source>
</evidence>
<dbReference type="SUPFAM" id="SSF88659">
    <property type="entry name" value="Sigma3 and sigma4 domains of RNA polymerase sigma factors"/>
    <property type="match status" value="1"/>
</dbReference>
<dbReference type="InterPro" id="IPR013325">
    <property type="entry name" value="RNA_pol_sigma_r2"/>
</dbReference>
<dbReference type="NCBIfam" id="TIGR02937">
    <property type="entry name" value="sigma70-ECF"/>
    <property type="match status" value="1"/>
</dbReference>
<dbReference type="InterPro" id="IPR036388">
    <property type="entry name" value="WH-like_DNA-bd_sf"/>
</dbReference>
<dbReference type="RefSeq" id="WP_010899359.1">
    <property type="nucleotide sequence ID" value="NZ_CP040441.1"/>
</dbReference>
<dbReference type="Pfam" id="PF04545">
    <property type="entry name" value="Sigma70_r4"/>
    <property type="match status" value="1"/>
</dbReference>
<dbReference type="PATRIC" id="fig|136160.3.peg.997"/>
<keyword evidence="3" id="KW-0731">Sigma factor</keyword>
<evidence type="ECO:0000256" key="1">
    <source>
        <dbReference type="ARBA" id="ARBA00010641"/>
    </source>
</evidence>
<evidence type="ECO:0000313" key="8">
    <source>
        <dbReference type="EMBL" id="KOO38062.1"/>
    </source>
</evidence>
<sequence>MGTNQESLQLLQKIQNGSRLAFDTFYKMHYPLVFNISLNILKDHSEAEDVSHDVFLEVFQKIEHYDATKGSVRSWLAVMTKSRSLDRLRKKRPLLINRLEYLLKDEEKGADLQFLSELQRHLIVDALKQIPTEQREAIIRSYFRGETHSEIATTMDKPLGSIKSLIRYGLNNLRKQKSLLNWVESEGGKKKNG</sequence>
<dbReference type="Gene3D" id="1.10.1740.10">
    <property type="match status" value="1"/>
</dbReference>
<comment type="similarity">
    <text evidence="1">Belongs to the sigma-70 factor family. ECF subfamily.</text>
</comment>
<organism evidence="8">
    <name type="scientific">Halalkalibacterium halodurans</name>
    <name type="common">Bacillus halodurans</name>
    <dbReference type="NCBI Taxonomy" id="86665"/>
    <lineage>
        <taxon>Bacteria</taxon>
        <taxon>Bacillati</taxon>
        <taxon>Bacillota</taxon>
        <taxon>Bacilli</taxon>
        <taxon>Bacillales</taxon>
        <taxon>Bacillaceae</taxon>
        <taxon>Halalkalibacterium (ex Joshi et al. 2022)</taxon>
    </lineage>
</organism>